<evidence type="ECO:0000313" key="2">
    <source>
        <dbReference type="Proteomes" id="UP001055811"/>
    </source>
</evidence>
<accession>A0ACB9H4D7</accession>
<reference evidence="1 2" key="2">
    <citation type="journal article" date="2022" name="Mol. Ecol. Resour.">
        <title>The genomes of chicory, endive, great burdock and yacon provide insights into Asteraceae paleo-polyploidization history and plant inulin production.</title>
        <authorList>
            <person name="Fan W."/>
            <person name="Wang S."/>
            <person name="Wang H."/>
            <person name="Wang A."/>
            <person name="Jiang F."/>
            <person name="Liu H."/>
            <person name="Zhao H."/>
            <person name="Xu D."/>
            <person name="Zhang Y."/>
        </authorList>
    </citation>
    <scope>NUCLEOTIDE SEQUENCE [LARGE SCALE GENOMIC DNA]</scope>
    <source>
        <strain evidence="2">cv. Punajuju</strain>
        <tissue evidence="1">Leaves</tissue>
    </source>
</reference>
<protein>
    <submittedName>
        <fullName evidence="1">Uncharacterized protein</fullName>
    </submittedName>
</protein>
<sequence length="217" mass="25524">MIQSWCSCNATTDHMCSDCYFTADVWEQEGIWQEVDNQDLQIISNKARSIWCLSMSTYCYLEVYELENYLEYCMLVLKFKEGPEEIRALTRHSRGQIAMTLKGDRMAFYTWQNRVRKEEAVKLGVGLLLYKVNFSMWQPVNDIDNLEEEVSKYSVLREIMLPNRGKALLVTRILYIVADARVRHYVSNGNEDGLDELYSFIFKSLGPIYGHKNWFLF</sequence>
<comment type="caution">
    <text evidence="1">The sequence shown here is derived from an EMBL/GenBank/DDBJ whole genome shotgun (WGS) entry which is preliminary data.</text>
</comment>
<gene>
    <name evidence="1" type="ORF">L2E82_02641</name>
</gene>
<dbReference type="EMBL" id="CM042009">
    <property type="protein sequence ID" value="KAI3789837.1"/>
    <property type="molecule type" value="Genomic_DNA"/>
</dbReference>
<evidence type="ECO:0000313" key="1">
    <source>
        <dbReference type="EMBL" id="KAI3789837.1"/>
    </source>
</evidence>
<proteinExistence type="predicted"/>
<dbReference type="Proteomes" id="UP001055811">
    <property type="component" value="Linkage Group LG01"/>
</dbReference>
<organism evidence="1 2">
    <name type="scientific">Cichorium intybus</name>
    <name type="common">Chicory</name>
    <dbReference type="NCBI Taxonomy" id="13427"/>
    <lineage>
        <taxon>Eukaryota</taxon>
        <taxon>Viridiplantae</taxon>
        <taxon>Streptophyta</taxon>
        <taxon>Embryophyta</taxon>
        <taxon>Tracheophyta</taxon>
        <taxon>Spermatophyta</taxon>
        <taxon>Magnoliopsida</taxon>
        <taxon>eudicotyledons</taxon>
        <taxon>Gunneridae</taxon>
        <taxon>Pentapetalae</taxon>
        <taxon>asterids</taxon>
        <taxon>campanulids</taxon>
        <taxon>Asterales</taxon>
        <taxon>Asteraceae</taxon>
        <taxon>Cichorioideae</taxon>
        <taxon>Cichorieae</taxon>
        <taxon>Cichoriinae</taxon>
        <taxon>Cichorium</taxon>
    </lineage>
</organism>
<name>A0ACB9H4D7_CICIN</name>
<reference evidence="2" key="1">
    <citation type="journal article" date="2022" name="Mol. Ecol. Resour.">
        <title>The genomes of chicory, endive, great burdock and yacon provide insights into Asteraceae palaeo-polyploidization history and plant inulin production.</title>
        <authorList>
            <person name="Fan W."/>
            <person name="Wang S."/>
            <person name="Wang H."/>
            <person name="Wang A."/>
            <person name="Jiang F."/>
            <person name="Liu H."/>
            <person name="Zhao H."/>
            <person name="Xu D."/>
            <person name="Zhang Y."/>
        </authorList>
    </citation>
    <scope>NUCLEOTIDE SEQUENCE [LARGE SCALE GENOMIC DNA]</scope>
    <source>
        <strain evidence="2">cv. Punajuju</strain>
    </source>
</reference>
<keyword evidence="2" id="KW-1185">Reference proteome</keyword>